<dbReference type="HOGENOM" id="CLU_492027_0_0_1"/>
<feature type="compositionally biased region" description="Basic residues" evidence="1">
    <location>
        <begin position="125"/>
        <end position="136"/>
    </location>
</feature>
<proteinExistence type="predicted"/>
<protein>
    <recommendedName>
        <fullName evidence="4">LisH domain-containing protein</fullName>
    </recommendedName>
</protein>
<keyword evidence="3" id="KW-1185">Reference proteome</keyword>
<dbReference type="Proteomes" id="UP000014500">
    <property type="component" value="Unassembled WGS sequence"/>
</dbReference>
<dbReference type="EMBL" id="JH432107">
    <property type="status" value="NOT_ANNOTATED_CDS"/>
    <property type="molecule type" value="Genomic_DNA"/>
</dbReference>
<feature type="compositionally biased region" description="Basic and acidic residues" evidence="1">
    <location>
        <begin position="112"/>
        <end position="121"/>
    </location>
</feature>
<dbReference type="EnsemblMetazoa" id="SMAR011883-RA">
    <property type="protein sequence ID" value="SMAR011883-PA"/>
    <property type="gene ID" value="SMAR011883"/>
</dbReference>
<evidence type="ECO:0000313" key="2">
    <source>
        <dbReference type="EnsemblMetazoa" id="SMAR011883-PA"/>
    </source>
</evidence>
<dbReference type="AlphaFoldDB" id="T1JDK1"/>
<organism evidence="2 3">
    <name type="scientific">Strigamia maritima</name>
    <name type="common">European centipede</name>
    <name type="synonym">Geophilus maritimus</name>
    <dbReference type="NCBI Taxonomy" id="126957"/>
    <lineage>
        <taxon>Eukaryota</taxon>
        <taxon>Metazoa</taxon>
        <taxon>Ecdysozoa</taxon>
        <taxon>Arthropoda</taxon>
        <taxon>Myriapoda</taxon>
        <taxon>Chilopoda</taxon>
        <taxon>Pleurostigmophora</taxon>
        <taxon>Geophilomorpha</taxon>
        <taxon>Linotaeniidae</taxon>
        <taxon>Strigamia</taxon>
    </lineage>
</organism>
<evidence type="ECO:0008006" key="4">
    <source>
        <dbReference type="Google" id="ProtNLM"/>
    </source>
</evidence>
<accession>T1JDK1</accession>
<feature type="compositionally biased region" description="Acidic residues" evidence="1">
    <location>
        <begin position="150"/>
        <end position="160"/>
    </location>
</feature>
<dbReference type="eggNOG" id="ENOG502SCZ8">
    <property type="taxonomic scope" value="Eukaryota"/>
</dbReference>
<evidence type="ECO:0000256" key="1">
    <source>
        <dbReference type="SAM" id="MobiDB-lite"/>
    </source>
</evidence>
<dbReference type="STRING" id="126957.T1JDK1"/>
<feature type="compositionally biased region" description="Basic residues" evidence="1">
    <location>
        <begin position="515"/>
        <end position="534"/>
    </location>
</feature>
<sequence>MNAFMPSEIARLVLGYLKESSCFNTLRDFLDECPHLCEYRECLRNGLQYPTDIGGKNLKTILNEYYLLKLASAENKNPNQPNHTIDKSHITPRNDVEINTFQNSTQYLNDKSPHISNDDHFNQSFRRKNSPTKKNIHLNSTPKSSMAPITEEENNEENETAEALDISVLLEQLMNSRALHEKIAENINKAVNTSTQPSTSGSEDNQLSMEKELTIKEIVNQTESDPVFEEFLTTFFDNLKNDSSLDVTQTQIEDIDALAKSQHCNTPLNVIQSPSGAQTGSIVEQIPTPSSVVEITSSEVEKISEKQVEVADESGVDEFVPSSEQTVTNAEQKSPFCFPTSSNHLILKTPHKNQPCLQLITISPGEIDWPTLSNLVLASPYGDILNNVDGRNVNSNCDSVTKTITQSSTTTNTTTTISSTAASPSQFLKTKNRVDCHVIRDLNFGEPTAIEQTKEINRSPVLNTLVNSAKQIVQTDKNQKGPHIRVLEFKSAGTKNSSQKIDKPMSEGQQSSNNGKRRKPLNMHRKLKRPRRENRRGLTDMDVETFLNNLCYVE</sequence>
<feature type="region of interest" description="Disordered" evidence="1">
    <location>
        <begin position="112"/>
        <end position="160"/>
    </location>
</feature>
<name>T1JDK1_STRMM</name>
<feature type="region of interest" description="Disordered" evidence="1">
    <location>
        <begin position="489"/>
        <end position="536"/>
    </location>
</feature>
<reference evidence="3" key="1">
    <citation type="submission" date="2011-05" db="EMBL/GenBank/DDBJ databases">
        <authorList>
            <person name="Richards S.R."/>
            <person name="Qu J."/>
            <person name="Jiang H."/>
            <person name="Jhangiani S.N."/>
            <person name="Agravi P."/>
            <person name="Goodspeed R."/>
            <person name="Gross S."/>
            <person name="Mandapat C."/>
            <person name="Jackson L."/>
            <person name="Mathew T."/>
            <person name="Pu L."/>
            <person name="Thornton R."/>
            <person name="Saada N."/>
            <person name="Wilczek-Boney K.B."/>
            <person name="Lee S."/>
            <person name="Kovar C."/>
            <person name="Wu Y."/>
            <person name="Scherer S.E."/>
            <person name="Worley K.C."/>
            <person name="Muzny D.M."/>
            <person name="Gibbs R."/>
        </authorList>
    </citation>
    <scope>NUCLEOTIDE SEQUENCE</scope>
    <source>
        <strain evidence="3">Brora</strain>
    </source>
</reference>
<reference evidence="2" key="2">
    <citation type="submission" date="2015-02" db="UniProtKB">
        <authorList>
            <consortium name="EnsemblMetazoa"/>
        </authorList>
    </citation>
    <scope>IDENTIFICATION</scope>
</reference>
<evidence type="ECO:0000313" key="3">
    <source>
        <dbReference type="Proteomes" id="UP000014500"/>
    </source>
</evidence>